<proteinExistence type="predicted"/>
<evidence type="ECO:0000256" key="2">
    <source>
        <dbReference type="SAM" id="SignalP"/>
    </source>
</evidence>
<feature type="region of interest" description="Disordered" evidence="1">
    <location>
        <begin position="553"/>
        <end position="588"/>
    </location>
</feature>
<feature type="region of interest" description="Disordered" evidence="1">
    <location>
        <begin position="303"/>
        <end position="352"/>
    </location>
</feature>
<feature type="compositionally biased region" description="Polar residues" evidence="1">
    <location>
        <begin position="520"/>
        <end position="535"/>
    </location>
</feature>
<keyword evidence="2" id="KW-0732">Signal</keyword>
<feature type="signal peptide" evidence="2">
    <location>
        <begin position="1"/>
        <end position="18"/>
    </location>
</feature>
<reference evidence="3 4" key="1">
    <citation type="submission" date="2024-01" db="EMBL/GenBank/DDBJ databases">
        <title>Complete genome of Cladobotryum mycophilum ATHUM6906.</title>
        <authorList>
            <person name="Christinaki A.C."/>
            <person name="Myridakis A.I."/>
            <person name="Kouvelis V.N."/>
        </authorList>
    </citation>
    <scope>NUCLEOTIDE SEQUENCE [LARGE SCALE GENOMIC DNA]</scope>
    <source>
        <strain evidence="3 4">ATHUM6906</strain>
    </source>
</reference>
<comment type="caution">
    <text evidence="3">The sequence shown here is derived from an EMBL/GenBank/DDBJ whole genome shotgun (WGS) entry which is preliminary data.</text>
</comment>
<feature type="region of interest" description="Disordered" evidence="1">
    <location>
        <begin position="443"/>
        <end position="477"/>
    </location>
</feature>
<name>A0ABR0SVF0_9HYPO</name>
<evidence type="ECO:0000313" key="3">
    <source>
        <dbReference type="EMBL" id="KAK5996099.1"/>
    </source>
</evidence>
<keyword evidence="4" id="KW-1185">Reference proteome</keyword>
<feature type="compositionally biased region" description="Basic and acidic residues" evidence="1">
    <location>
        <begin position="562"/>
        <end position="573"/>
    </location>
</feature>
<evidence type="ECO:0000313" key="4">
    <source>
        <dbReference type="Proteomes" id="UP001338125"/>
    </source>
</evidence>
<sequence>MKSTIATFLFILPALSSAGNILLQWQLGNGAPGGGIKEISFPINVTNAPATLEYLYIVMFDFDHSNSIQASIRIGPSVRQKDYSLNNVVFRSPEVSVVAPQPEEPNCREIRRFRHTQIECAVKIPKSYRPVYSLVVQHVSPGTWSRTLVDASTGDKTHISSWNMNRIRLSIEPMLKSSGLYIAGLNKNGNGKHPLCQDLPKTEVVFGNPTTTTGDIAPGTVKRRNIHNYLCNKADLATVTTSNTTEGLKMIIVPPGKDQRNVRECQQVAEQRAEWEDKRKASRPFYQFIYQLSAERKRIEDDINPPLPAQEVSPCDENNTEAEPCSNLAVGDSPAANQQTAPQQGPGWSLFGWSVFNRSESNQHETPSQDAPSRSLFAGSLTLDQHGTNPSNWSAQVQLSTFVPVSNSRHETTPTQVTSASLFNTHSTSNPPEYRRTTPKFGTRITQEATPSPSTGGSDNEVGEQTYTPRKPLFGSASIPKKQMTHFLIASFPKRPSPFTRPSILKPPTSPITEAPLRQASGSASKTCRRGTSTQPRRKVTFLLPPKIIYFTTPPPFTDSDDQVKTKKEEEVAPKGASWALPMNHTSA</sequence>
<accession>A0ABR0SVF0</accession>
<feature type="chain" id="PRO_5045593776" evidence="2">
    <location>
        <begin position="19"/>
        <end position="588"/>
    </location>
</feature>
<dbReference type="EMBL" id="JAVFKD010000004">
    <property type="protein sequence ID" value="KAK5996099.1"/>
    <property type="molecule type" value="Genomic_DNA"/>
</dbReference>
<gene>
    <name evidence="3" type="ORF">PT974_04526</name>
</gene>
<organism evidence="3 4">
    <name type="scientific">Cladobotryum mycophilum</name>
    <dbReference type="NCBI Taxonomy" id="491253"/>
    <lineage>
        <taxon>Eukaryota</taxon>
        <taxon>Fungi</taxon>
        <taxon>Dikarya</taxon>
        <taxon>Ascomycota</taxon>
        <taxon>Pezizomycotina</taxon>
        <taxon>Sordariomycetes</taxon>
        <taxon>Hypocreomycetidae</taxon>
        <taxon>Hypocreales</taxon>
        <taxon>Hypocreaceae</taxon>
        <taxon>Cladobotryum</taxon>
    </lineage>
</organism>
<feature type="region of interest" description="Disordered" evidence="1">
    <location>
        <begin position="498"/>
        <end position="535"/>
    </location>
</feature>
<dbReference type="Proteomes" id="UP001338125">
    <property type="component" value="Unassembled WGS sequence"/>
</dbReference>
<protein>
    <submittedName>
        <fullName evidence="3">Uncharacterized protein</fullName>
    </submittedName>
</protein>
<evidence type="ECO:0000256" key="1">
    <source>
        <dbReference type="SAM" id="MobiDB-lite"/>
    </source>
</evidence>
<feature type="compositionally biased region" description="Polar residues" evidence="1">
    <location>
        <begin position="444"/>
        <end position="468"/>
    </location>
</feature>